<protein>
    <submittedName>
        <fullName evidence="9">Class I SAM-dependent RNA methyltransferase</fullName>
    </submittedName>
</protein>
<dbReference type="GO" id="GO:0008168">
    <property type="term" value="F:methyltransferase activity"/>
    <property type="evidence" value="ECO:0007669"/>
    <property type="project" value="UniProtKB-KW"/>
</dbReference>
<dbReference type="Gene3D" id="3.40.50.150">
    <property type="entry name" value="Vaccinia Virus protein VP39"/>
    <property type="match status" value="1"/>
</dbReference>
<dbReference type="SUPFAM" id="SSF53335">
    <property type="entry name" value="S-adenosyl-L-methionine-dependent methyltransferases"/>
    <property type="match status" value="1"/>
</dbReference>
<name>A0ABX0JKL6_9PROT</name>
<proteinExistence type="inferred from homology"/>
<evidence type="ECO:0000256" key="8">
    <source>
        <dbReference type="SAM" id="MobiDB-lite"/>
    </source>
</evidence>
<evidence type="ECO:0000256" key="5">
    <source>
        <dbReference type="ARBA" id="ARBA00023014"/>
    </source>
</evidence>
<dbReference type="Gene3D" id="2.40.50.140">
    <property type="entry name" value="Nucleic acid-binding proteins"/>
    <property type="match status" value="1"/>
</dbReference>
<comment type="similarity">
    <text evidence="6">Belongs to the class I-like SAM-binding methyltransferase superfamily. RNA M5U methyltransferase family.</text>
</comment>
<comment type="caution">
    <text evidence="9">The sequence shown here is derived from an EMBL/GenBank/DDBJ whole genome shotgun (WGS) entry which is preliminary data.</text>
</comment>
<accession>A0ABX0JKL6</accession>
<evidence type="ECO:0000313" key="10">
    <source>
        <dbReference type="Proteomes" id="UP000635278"/>
    </source>
</evidence>
<dbReference type="PANTHER" id="PTHR11061">
    <property type="entry name" value="RNA M5U METHYLTRANSFERASE"/>
    <property type="match status" value="1"/>
</dbReference>
<dbReference type="InterPro" id="IPR029063">
    <property type="entry name" value="SAM-dependent_MTases_sf"/>
</dbReference>
<dbReference type="CDD" id="cd02440">
    <property type="entry name" value="AdoMet_MTases"/>
    <property type="match status" value="1"/>
</dbReference>
<feature type="binding site" evidence="6">
    <location>
        <position position="379"/>
    </location>
    <ligand>
        <name>S-adenosyl-L-methionine</name>
        <dbReference type="ChEBI" id="CHEBI:59789"/>
    </ligand>
</feature>
<dbReference type="PANTHER" id="PTHR11061:SF49">
    <property type="entry name" value="23S RRNA (URACIL(1939)-C(5))-METHYLTRANSFERASE RLMD"/>
    <property type="match status" value="1"/>
</dbReference>
<feature type="binding site" evidence="6">
    <location>
        <position position="284"/>
    </location>
    <ligand>
        <name>S-adenosyl-L-methionine</name>
        <dbReference type="ChEBI" id="CHEBI:59789"/>
    </ligand>
</feature>
<feature type="binding site" evidence="6">
    <location>
        <position position="315"/>
    </location>
    <ligand>
        <name>S-adenosyl-L-methionine</name>
        <dbReference type="ChEBI" id="CHEBI:59789"/>
    </ligand>
</feature>
<keyword evidence="10" id="KW-1185">Reference proteome</keyword>
<dbReference type="InterPro" id="IPR030390">
    <property type="entry name" value="MeTrfase_TrmA_AS"/>
</dbReference>
<dbReference type="InterPro" id="IPR012340">
    <property type="entry name" value="NA-bd_OB-fold"/>
</dbReference>
<keyword evidence="5" id="KW-0411">Iron-sulfur</keyword>
<sequence>MRQRAERGRRPARRQSGHKRESIPRQAQLFDVITLGNGGDGLARPVVPSEDNTDPVFIPFTAPGDRVLARQTGRDRAVPEQIIVSAPERIDPVCALFGRCGGCALQHLPTAWSLEWKTTLLQTGFRKAGVSDLPDIHQIQSQPGSRRRADLALRRLPGAITIGLHQRGGDPVDLTGCHLLHSTLISLLPPLRDLLLKTDLLKREGDLLINLLDSGPDLLLSTDTAPTTSDRSCLAAFATQYAIPRIAWRRAGTLDDPEILTQIAPARIHFGDAEIEPPPGAFLQASQDGEAAIQAAVIAALPHIPGRKARVIELYAGCGTLTFPLADHVHVEAFEGHPAAVRALQQASSGRRIDVSLRDLNRQPVESRDLASALAVILDPPRSGAGLQMTQILDGKPDVLIYVSCNPKVLFRDTAALLAKGYRLDSVTLVDQFLWSAEIETVCRFSRSRGR</sequence>
<dbReference type="EMBL" id="WOTB01000004">
    <property type="protein sequence ID" value="NHN83894.1"/>
    <property type="molecule type" value="Genomic_DNA"/>
</dbReference>
<evidence type="ECO:0000313" key="9">
    <source>
        <dbReference type="EMBL" id="NHN83894.1"/>
    </source>
</evidence>
<dbReference type="PROSITE" id="PS51687">
    <property type="entry name" value="SAM_MT_RNA_M5U"/>
    <property type="match status" value="1"/>
</dbReference>
<feature type="active site" evidence="7">
    <location>
        <position position="405"/>
    </location>
</feature>
<dbReference type="Proteomes" id="UP000635278">
    <property type="component" value="Unassembled WGS sequence"/>
</dbReference>
<evidence type="ECO:0000256" key="4">
    <source>
        <dbReference type="ARBA" id="ARBA00022691"/>
    </source>
</evidence>
<dbReference type="PROSITE" id="PS01230">
    <property type="entry name" value="TRMA_1"/>
    <property type="match status" value="1"/>
</dbReference>
<gene>
    <name evidence="9" type="ORF">GOB93_04450</name>
</gene>
<keyword evidence="1" id="KW-0408">Iron</keyword>
<evidence type="ECO:0000256" key="1">
    <source>
        <dbReference type="ARBA" id="ARBA00022485"/>
    </source>
</evidence>
<dbReference type="GO" id="GO:0032259">
    <property type="term" value="P:methylation"/>
    <property type="evidence" value="ECO:0007669"/>
    <property type="project" value="UniProtKB-KW"/>
</dbReference>
<keyword evidence="3 6" id="KW-0808">Transferase</keyword>
<keyword evidence="1" id="KW-0479">Metal-binding</keyword>
<feature type="region of interest" description="Disordered" evidence="8">
    <location>
        <begin position="1"/>
        <end position="23"/>
    </location>
</feature>
<keyword evidence="1" id="KW-0004">4Fe-4S</keyword>
<organism evidence="9 10">
    <name type="scientific">Acetobacter musti</name>
    <dbReference type="NCBI Taxonomy" id="864732"/>
    <lineage>
        <taxon>Bacteria</taxon>
        <taxon>Pseudomonadati</taxon>
        <taxon>Pseudomonadota</taxon>
        <taxon>Alphaproteobacteria</taxon>
        <taxon>Acetobacterales</taxon>
        <taxon>Acetobacteraceae</taxon>
        <taxon>Acetobacter</taxon>
    </lineage>
</organism>
<feature type="binding site" evidence="6">
    <location>
        <position position="335"/>
    </location>
    <ligand>
        <name>S-adenosyl-L-methionine</name>
        <dbReference type="ChEBI" id="CHEBI:59789"/>
    </ligand>
</feature>
<evidence type="ECO:0000256" key="2">
    <source>
        <dbReference type="ARBA" id="ARBA00022603"/>
    </source>
</evidence>
<keyword evidence="4 6" id="KW-0949">S-adenosyl-L-methionine</keyword>
<evidence type="ECO:0000256" key="6">
    <source>
        <dbReference type="PROSITE-ProRule" id="PRU01024"/>
    </source>
</evidence>
<keyword evidence="2 6" id="KW-0489">Methyltransferase</keyword>
<dbReference type="Pfam" id="PF05958">
    <property type="entry name" value="tRNA_U5-meth_tr"/>
    <property type="match status" value="1"/>
</dbReference>
<feature type="active site" description="Nucleophile" evidence="6">
    <location>
        <position position="405"/>
    </location>
</feature>
<reference evidence="9 10" key="1">
    <citation type="journal article" date="2020" name="Int. J. Syst. Evol. Microbiol.">
        <title>Novel acetic acid bacteria from cider fermentations: Acetobacter conturbans sp. nov. and Acetobacter fallax sp. nov.</title>
        <authorList>
            <person name="Sombolestani A.S."/>
            <person name="Cleenwerck I."/>
            <person name="Cnockaert M."/>
            <person name="Borremans W."/>
            <person name="Wieme A.D."/>
            <person name="De Vuyst L."/>
            <person name="Vandamme P."/>
        </authorList>
    </citation>
    <scope>NUCLEOTIDE SEQUENCE [LARGE SCALE GENOMIC DNA]</scope>
    <source>
        <strain evidence="9 10">LMG 30640</strain>
    </source>
</reference>
<dbReference type="Gene3D" id="2.40.50.1070">
    <property type="match status" value="1"/>
</dbReference>
<evidence type="ECO:0000256" key="7">
    <source>
        <dbReference type="PROSITE-ProRule" id="PRU10015"/>
    </source>
</evidence>
<evidence type="ECO:0000256" key="3">
    <source>
        <dbReference type="ARBA" id="ARBA00022679"/>
    </source>
</evidence>
<dbReference type="InterPro" id="IPR010280">
    <property type="entry name" value="U5_MeTrfase_fam"/>
</dbReference>
<dbReference type="RefSeq" id="WP_173582289.1">
    <property type="nucleotide sequence ID" value="NZ_WOTB01000004.1"/>
</dbReference>